<dbReference type="AlphaFoldDB" id="G9YQ26"/>
<protein>
    <submittedName>
        <fullName evidence="1">Uncharacterized protein</fullName>
    </submittedName>
</protein>
<evidence type="ECO:0000313" key="1">
    <source>
        <dbReference type="EMBL" id="EHM52176.1"/>
    </source>
</evidence>
<organism evidence="1 2">
    <name type="scientific">Flavonifractor plautii ATCC 29863</name>
    <dbReference type="NCBI Taxonomy" id="411475"/>
    <lineage>
        <taxon>Bacteria</taxon>
        <taxon>Bacillati</taxon>
        <taxon>Bacillota</taxon>
        <taxon>Clostridia</taxon>
        <taxon>Eubacteriales</taxon>
        <taxon>Oscillospiraceae</taxon>
        <taxon>Flavonifractor</taxon>
    </lineage>
</organism>
<dbReference type="Proteomes" id="UP000004459">
    <property type="component" value="Unassembled WGS sequence"/>
</dbReference>
<feature type="non-terminal residue" evidence="1">
    <location>
        <position position="1"/>
    </location>
</feature>
<accession>G9YQ26</accession>
<proteinExistence type="predicted"/>
<comment type="caution">
    <text evidence="1">The sequence shown here is derived from an EMBL/GenBank/DDBJ whole genome shotgun (WGS) entry which is preliminary data.</text>
</comment>
<evidence type="ECO:0000313" key="2">
    <source>
        <dbReference type="Proteomes" id="UP000004459"/>
    </source>
</evidence>
<dbReference type="EMBL" id="AGCK01000120">
    <property type="protein sequence ID" value="EHM52176.1"/>
    <property type="molecule type" value="Genomic_DNA"/>
</dbReference>
<sequence length="41" mass="4941">RHVCRRGRLSLSKKPFRQAAKLFETSEKFQTVILIQREREP</sequence>
<gene>
    <name evidence="1" type="ORF">HMPREF0372_01619</name>
</gene>
<reference evidence="1 2" key="1">
    <citation type="submission" date="2011-08" db="EMBL/GenBank/DDBJ databases">
        <authorList>
            <person name="Weinstock G."/>
            <person name="Sodergren E."/>
            <person name="Clifton S."/>
            <person name="Fulton L."/>
            <person name="Fulton B."/>
            <person name="Courtney L."/>
            <person name="Fronick C."/>
            <person name="Harrison M."/>
            <person name="Strong C."/>
            <person name="Farmer C."/>
            <person name="Delahaunty K."/>
            <person name="Markovic C."/>
            <person name="Hall O."/>
            <person name="Minx P."/>
            <person name="Tomlinson C."/>
            <person name="Mitreva M."/>
            <person name="Hou S."/>
            <person name="Chen J."/>
            <person name="Wollam A."/>
            <person name="Pepin K.H."/>
            <person name="Johnson M."/>
            <person name="Bhonagiri V."/>
            <person name="Zhang X."/>
            <person name="Suruliraj S."/>
            <person name="Warren W."/>
            <person name="Chinwalla A."/>
            <person name="Mardis E.R."/>
            <person name="Wilson R.K."/>
        </authorList>
    </citation>
    <scope>NUCLEOTIDE SEQUENCE [LARGE SCALE GENOMIC DNA]</scope>
    <source>
        <strain evidence="1 2">ATCC 29863</strain>
    </source>
</reference>
<name>G9YQ26_FLAPL</name>
<dbReference type="HOGENOM" id="CLU_3262206_0_0_9"/>